<dbReference type="PANTHER" id="PTHR32432">
    <property type="entry name" value="CELL DIVISION PROTEIN FTSA-RELATED"/>
    <property type="match status" value="1"/>
</dbReference>
<comment type="function">
    <text evidence="5 6">Cell division protein that is involved in the assembly of the Z ring. May serve as a membrane anchor for the Z ring.</text>
</comment>
<dbReference type="EMBL" id="BJZV01000012">
    <property type="protein sequence ID" value="GEP10605.1"/>
    <property type="molecule type" value="Genomic_DNA"/>
</dbReference>
<keyword evidence="10" id="KW-1185">Reference proteome</keyword>
<dbReference type="NCBIfam" id="TIGR01174">
    <property type="entry name" value="ftsA"/>
    <property type="match status" value="1"/>
</dbReference>
<keyword evidence="2 5" id="KW-0132">Cell division</keyword>
<evidence type="ECO:0000313" key="9">
    <source>
        <dbReference type="EMBL" id="GEP10605.1"/>
    </source>
</evidence>
<feature type="region of interest" description="Disordered" evidence="7">
    <location>
        <begin position="1"/>
        <end position="33"/>
    </location>
</feature>
<sequence>MPRSLPPTPLQRPLSGKRHMSSHHGLTPRMKPLSARRSATLSILDIGTSKVVCLIAELQPMEQLSTLRGRTHIARIIGIGHQRSVGLKGGAIVDLEAAENAIRQAVHAAERMAKVEVQSVIVNMSGGRIASQRFEARVNVRSGTVTGSDVERVLETASAHGVGPGRTVLHALPTGYALDGQSAVIDPSGMIGDMLGVDLHVVTSEAAAARNLMLAVEHCHLGVEGVVATPYASGLSVLVDDEAEIGCAVVDMGGGTTSVGVFSGGHLVHTDAIAVGGHHVTMDIARGLSTRVAAAERLKTLYGSAISTTSDERDMIAVHGVGEDEAETPTHVPRSHLVRIIKPRVEEILELVRDRLRKAGFAAQAGNRLVLTGGASQLVGLPETARRLMQGQVRIGRPLGIRGLPEAAKGPSFSAAVGLLVYPQVAHAEHFEPRRQRALAATGTNGYFGRLTQWIGESF</sequence>
<dbReference type="SMART" id="SM00842">
    <property type="entry name" value="FtsA"/>
    <property type="match status" value="1"/>
</dbReference>
<dbReference type="AlphaFoldDB" id="A0A512JKX4"/>
<dbReference type="CDD" id="cd24048">
    <property type="entry name" value="ASKHA_NBD_FtsA"/>
    <property type="match status" value="1"/>
</dbReference>
<dbReference type="Proteomes" id="UP000321750">
    <property type="component" value="Unassembled WGS sequence"/>
</dbReference>
<gene>
    <name evidence="5 9" type="primary">ftsA</name>
    <name evidence="9" type="ORF">MGN01_24500</name>
</gene>
<dbReference type="GO" id="GO:0009898">
    <property type="term" value="C:cytoplasmic side of plasma membrane"/>
    <property type="evidence" value="ECO:0007669"/>
    <property type="project" value="UniProtKB-UniRule"/>
</dbReference>
<keyword evidence="1 5" id="KW-1003">Cell membrane</keyword>
<evidence type="ECO:0000259" key="8">
    <source>
        <dbReference type="SMART" id="SM00842"/>
    </source>
</evidence>
<evidence type="ECO:0000256" key="5">
    <source>
        <dbReference type="HAMAP-Rule" id="MF_02033"/>
    </source>
</evidence>
<evidence type="ECO:0000256" key="4">
    <source>
        <dbReference type="ARBA" id="ARBA00023306"/>
    </source>
</evidence>
<dbReference type="SUPFAM" id="SSF53067">
    <property type="entry name" value="Actin-like ATPase domain"/>
    <property type="match status" value="2"/>
</dbReference>
<dbReference type="InterPro" id="IPR043129">
    <property type="entry name" value="ATPase_NBD"/>
</dbReference>
<comment type="caution">
    <text evidence="9">The sequence shown here is derived from an EMBL/GenBank/DDBJ whole genome shotgun (WGS) entry which is preliminary data.</text>
</comment>
<comment type="subunit">
    <text evidence="5">Self-interacts. Interacts with FtsZ.</text>
</comment>
<evidence type="ECO:0000313" key="10">
    <source>
        <dbReference type="Proteomes" id="UP000321750"/>
    </source>
</evidence>
<organism evidence="9 10">
    <name type="scientific">Methylobacterium gnaphalii</name>
    <dbReference type="NCBI Taxonomy" id="1010610"/>
    <lineage>
        <taxon>Bacteria</taxon>
        <taxon>Pseudomonadati</taxon>
        <taxon>Pseudomonadota</taxon>
        <taxon>Alphaproteobacteria</taxon>
        <taxon>Hyphomicrobiales</taxon>
        <taxon>Methylobacteriaceae</taxon>
        <taxon>Methylobacterium</taxon>
    </lineage>
</organism>
<dbReference type="HAMAP" id="MF_02033">
    <property type="entry name" value="FtsA"/>
    <property type="match status" value="1"/>
</dbReference>
<dbReference type="InterPro" id="IPR003494">
    <property type="entry name" value="SHS2_FtsA"/>
</dbReference>
<dbReference type="InterPro" id="IPR020823">
    <property type="entry name" value="Cell_div_FtsA"/>
</dbReference>
<protein>
    <recommendedName>
        <fullName evidence="5 6">Cell division protein FtsA</fullName>
    </recommendedName>
</protein>
<dbReference type="Pfam" id="PF14450">
    <property type="entry name" value="FtsA"/>
    <property type="match status" value="1"/>
</dbReference>
<dbReference type="GO" id="GO:0032153">
    <property type="term" value="C:cell division site"/>
    <property type="evidence" value="ECO:0007669"/>
    <property type="project" value="UniProtKB-UniRule"/>
</dbReference>
<comment type="subcellular location">
    <subcellularLocation>
        <location evidence="5">Cell membrane</location>
        <topology evidence="5">Peripheral membrane protein</topology>
        <orientation evidence="5">Cytoplasmic side</orientation>
    </subcellularLocation>
    <text evidence="5">Localizes to the Z ring in an FtsZ-dependent manner. Targeted to the membrane through a conserved C-terminal amphipathic helix.</text>
</comment>
<comment type="similarity">
    <text evidence="5 6">Belongs to the FtsA/MreB family.</text>
</comment>
<dbReference type="Gene3D" id="3.30.420.40">
    <property type="match status" value="1"/>
</dbReference>
<keyword evidence="4 5" id="KW-0131">Cell cycle</keyword>
<dbReference type="Gene3D" id="3.30.1490.110">
    <property type="match status" value="1"/>
</dbReference>
<evidence type="ECO:0000256" key="1">
    <source>
        <dbReference type="ARBA" id="ARBA00022475"/>
    </source>
</evidence>
<dbReference type="GO" id="GO:0043093">
    <property type="term" value="P:FtsZ-dependent cytokinesis"/>
    <property type="evidence" value="ECO:0007669"/>
    <property type="project" value="UniProtKB-UniRule"/>
</dbReference>
<dbReference type="Pfam" id="PF02491">
    <property type="entry name" value="SHS2_FTSA"/>
    <property type="match status" value="1"/>
</dbReference>
<dbReference type="PIRSF" id="PIRSF003101">
    <property type="entry name" value="FtsA"/>
    <property type="match status" value="1"/>
</dbReference>
<evidence type="ECO:0000256" key="3">
    <source>
        <dbReference type="ARBA" id="ARBA00023136"/>
    </source>
</evidence>
<evidence type="ECO:0000256" key="6">
    <source>
        <dbReference type="PIRNR" id="PIRNR003101"/>
    </source>
</evidence>
<reference evidence="9 10" key="1">
    <citation type="submission" date="2019-07" db="EMBL/GenBank/DDBJ databases">
        <title>Whole genome shotgun sequence of Methylobacterium gnaphalii NBRC 107716.</title>
        <authorList>
            <person name="Hosoyama A."/>
            <person name="Uohara A."/>
            <person name="Ohji S."/>
            <person name="Ichikawa N."/>
        </authorList>
    </citation>
    <scope>NUCLEOTIDE SEQUENCE [LARGE SCALE GENOMIC DNA]</scope>
    <source>
        <strain evidence="9 10">NBRC 107716</strain>
    </source>
</reference>
<keyword evidence="3 5" id="KW-0472">Membrane</keyword>
<dbReference type="PANTHER" id="PTHR32432:SF4">
    <property type="entry name" value="CELL DIVISION PROTEIN FTSA"/>
    <property type="match status" value="1"/>
</dbReference>
<evidence type="ECO:0000256" key="7">
    <source>
        <dbReference type="SAM" id="MobiDB-lite"/>
    </source>
</evidence>
<dbReference type="InterPro" id="IPR050696">
    <property type="entry name" value="FtsA/MreB"/>
</dbReference>
<feature type="domain" description="SHS2" evidence="8">
    <location>
        <begin position="41"/>
        <end position="237"/>
    </location>
</feature>
<name>A0A512JKX4_9HYPH</name>
<accession>A0A512JKX4</accession>
<feature type="compositionally biased region" description="Pro residues" evidence="7">
    <location>
        <begin position="1"/>
        <end position="10"/>
    </location>
</feature>
<evidence type="ECO:0000256" key="2">
    <source>
        <dbReference type="ARBA" id="ARBA00022618"/>
    </source>
</evidence>
<proteinExistence type="inferred from homology"/>